<dbReference type="InterPro" id="IPR036388">
    <property type="entry name" value="WH-like_DNA-bd_sf"/>
</dbReference>
<evidence type="ECO:0000313" key="5">
    <source>
        <dbReference type="EMBL" id="BBM58502.1"/>
    </source>
</evidence>
<keyword evidence="3" id="KW-0804">Transcription</keyword>
<accession>A0A510L3E8</accession>
<dbReference type="PROSITE" id="PS51118">
    <property type="entry name" value="HTH_HXLR"/>
    <property type="match status" value="1"/>
</dbReference>
<keyword evidence="2" id="KW-0238">DNA-binding</keyword>
<dbReference type="SUPFAM" id="SSF46785">
    <property type="entry name" value="Winged helix' DNA-binding domain"/>
    <property type="match status" value="1"/>
</dbReference>
<dbReference type="GO" id="GO:0003677">
    <property type="term" value="F:DNA binding"/>
    <property type="evidence" value="ECO:0007669"/>
    <property type="project" value="UniProtKB-KW"/>
</dbReference>
<gene>
    <name evidence="5" type="ORF">JMUB5056_0065</name>
</gene>
<evidence type="ECO:0000256" key="3">
    <source>
        <dbReference type="ARBA" id="ARBA00023163"/>
    </source>
</evidence>
<dbReference type="EMBL" id="AP019846">
    <property type="protein sequence ID" value="BBM58502.1"/>
    <property type="molecule type" value="Genomic_DNA"/>
</dbReference>
<evidence type="ECO:0000313" key="6">
    <source>
        <dbReference type="Proteomes" id="UP000321561"/>
    </source>
</evidence>
<dbReference type="InterPro" id="IPR002577">
    <property type="entry name" value="HTH_HxlR"/>
</dbReference>
<dbReference type="PANTHER" id="PTHR33204">
    <property type="entry name" value="TRANSCRIPTIONAL REGULATOR, MARR FAMILY"/>
    <property type="match status" value="1"/>
</dbReference>
<evidence type="ECO:0000259" key="4">
    <source>
        <dbReference type="PROSITE" id="PS51118"/>
    </source>
</evidence>
<dbReference type="Gene3D" id="1.10.10.10">
    <property type="entry name" value="Winged helix-like DNA-binding domain superfamily/Winged helix DNA-binding domain"/>
    <property type="match status" value="1"/>
</dbReference>
<feature type="domain" description="HTH hxlR-type" evidence="4">
    <location>
        <begin position="23"/>
        <end position="119"/>
    </location>
</feature>
<evidence type="ECO:0000256" key="2">
    <source>
        <dbReference type="ARBA" id="ARBA00023125"/>
    </source>
</evidence>
<dbReference type="RefSeq" id="WP_147004716.1">
    <property type="nucleotide sequence ID" value="NZ_AP019846.1"/>
</dbReference>
<sequence length="119" mass="14024">MENRITIEKYIQNQAISEIEDNCLKSTQDFLKLLSSKWTINILYVLNKNSIKRFGELKKEIPGITSVMLSSTLRKLEKFDVISRKQFNSIPPQVEYFLTKKGKKLIFIFYEIDTWLGKI</sequence>
<reference evidence="5 6" key="1">
    <citation type="submission" date="2019-07" db="EMBL/GenBank/DDBJ databases">
        <title>Complete Genome Sequence of Leptotrichia hongkongensis Strain JMUB5056.</title>
        <authorList>
            <person name="Watanabe S."/>
            <person name="Cui L."/>
        </authorList>
    </citation>
    <scope>NUCLEOTIDE SEQUENCE [LARGE SCALE GENOMIC DNA]</scope>
    <source>
        <strain evidence="5 6">JMUB5056</strain>
    </source>
</reference>
<dbReference type="Pfam" id="PF01638">
    <property type="entry name" value="HxlR"/>
    <property type="match status" value="1"/>
</dbReference>
<keyword evidence="1" id="KW-0805">Transcription regulation</keyword>
<dbReference type="Proteomes" id="UP000321561">
    <property type="component" value="Chromosome"/>
</dbReference>
<protein>
    <submittedName>
        <fullName evidence="5">HTH-type transcriptional activator HxlR</fullName>
    </submittedName>
</protein>
<dbReference type="PANTHER" id="PTHR33204:SF18">
    <property type="entry name" value="TRANSCRIPTIONAL REGULATORY PROTEIN"/>
    <property type="match status" value="1"/>
</dbReference>
<dbReference type="InterPro" id="IPR036390">
    <property type="entry name" value="WH_DNA-bd_sf"/>
</dbReference>
<proteinExistence type="predicted"/>
<organism evidence="5 6">
    <name type="scientific">Leptotrichia hongkongensis</name>
    <dbReference type="NCBI Taxonomy" id="554406"/>
    <lineage>
        <taxon>Bacteria</taxon>
        <taxon>Fusobacteriati</taxon>
        <taxon>Fusobacteriota</taxon>
        <taxon>Fusobacteriia</taxon>
        <taxon>Fusobacteriales</taxon>
        <taxon>Leptotrichiaceae</taxon>
        <taxon>Leptotrichia</taxon>
    </lineage>
</organism>
<dbReference type="OrthoDB" id="9791143at2"/>
<name>A0A510L3E8_9FUSO</name>
<dbReference type="AlphaFoldDB" id="A0A510L3E8"/>
<dbReference type="KEGG" id="lhg:JMUB5056_0065"/>
<evidence type="ECO:0000256" key="1">
    <source>
        <dbReference type="ARBA" id="ARBA00023015"/>
    </source>
</evidence>